<evidence type="ECO:0000313" key="2">
    <source>
        <dbReference type="EMBL" id="EDS35117.1"/>
    </source>
</evidence>
<dbReference type="KEGG" id="cqu:CpipJ_CPIJ020133"/>
<reference evidence="2" key="1">
    <citation type="submission" date="2007-03" db="EMBL/GenBank/DDBJ databases">
        <title>Annotation of Culex pipiens quinquefasciatus.</title>
        <authorList>
            <consortium name="The Broad Institute Genome Sequencing Platform"/>
            <person name="Atkinson P.W."/>
            <person name="Hemingway J."/>
            <person name="Christensen B.M."/>
            <person name="Higgs S."/>
            <person name="Kodira C."/>
            <person name="Hannick L."/>
            <person name="Megy K."/>
            <person name="O'Leary S."/>
            <person name="Pearson M."/>
            <person name="Haas B.J."/>
            <person name="Mauceli E."/>
            <person name="Wortman J.R."/>
            <person name="Lee N.H."/>
            <person name="Guigo R."/>
            <person name="Stanke M."/>
            <person name="Alvarado L."/>
            <person name="Amedeo P."/>
            <person name="Antoine C.H."/>
            <person name="Arensburger P."/>
            <person name="Bidwell S.L."/>
            <person name="Crawford M."/>
            <person name="Camaro F."/>
            <person name="Devon K."/>
            <person name="Engels R."/>
            <person name="Hammond M."/>
            <person name="Howarth C."/>
            <person name="Koehrsen M."/>
            <person name="Lawson D."/>
            <person name="Montgomery P."/>
            <person name="Nene V."/>
            <person name="Nusbaum C."/>
            <person name="Puiu D."/>
            <person name="Romero-Severson J."/>
            <person name="Severson D.W."/>
            <person name="Shumway M."/>
            <person name="Sisk P."/>
            <person name="Stolte C."/>
            <person name="Zeng Q."/>
            <person name="Eisenstadt E."/>
            <person name="Fraser-Liggett C."/>
            <person name="Strausberg R."/>
            <person name="Galagan J."/>
            <person name="Birren B."/>
            <person name="Collins F.H."/>
        </authorList>
    </citation>
    <scope>NUCLEOTIDE SEQUENCE [LARGE SCALE GENOMIC DNA]</scope>
    <source>
        <strain evidence="2">JHB</strain>
    </source>
</reference>
<dbReference type="HOGENOM" id="CLU_1186052_0_0_1"/>
<organism>
    <name type="scientific">Culex quinquefasciatus</name>
    <name type="common">Southern house mosquito</name>
    <name type="synonym">Culex pungens</name>
    <dbReference type="NCBI Taxonomy" id="7176"/>
    <lineage>
        <taxon>Eukaryota</taxon>
        <taxon>Metazoa</taxon>
        <taxon>Ecdysozoa</taxon>
        <taxon>Arthropoda</taxon>
        <taxon>Hexapoda</taxon>
        <taxon>Insecta</taxon>
        <taxon>Pterygota</taxon>
        <taxon>Neoptera</taxon>
        <taxon>Endopterygota</taxon>
        <taxon>Diptera</taxon>
        <taxon>Nematocera</taxon>
        <taxon>Culicoidea</taxon>
        <taxon>Culicidae</taxon>
        <taxon>Culicinae</taxon>
        <taxon>Culicini</taxon>
        <taxon>Culex</taxon>
        <taxon>Culex</taxon>
    </lineage>
</organism>
<dbReference type="SUPFAM" id="SSF48452">
    <property type="entry name" value="TPR-like"/>
    <property type="match status" value="1"/>
</dbReference>
<dbReference type="Proteomes" id="UP000002320">
    <property type="component" value="Unassembled WGS sequence"/>
</dbReference>
<feature type="region of interest" description="Disordered" evidence="1">
    <location>
        <begin position="1"/>
        <end position="20"/>
    </location>
</feature>
<gene>
    <name evidence="3" type="primary">6054759</name>
    <name evidence="2" type="ORF">CpipJ_CPIJ020133</name>
</gene>
<dbReference type="eggNOG" id="KOG1124">
    <property type="taxonomic scope" value="Eukaryota"/>
</dbReference>
<dbReference type="OrthoDB" id="245563at2759"/>
<accession>B0XLU9</accession>
<name>B0XLU9_CULQU</name>
<keyword evidence="4" id="KW-1185">Reference proteome</keyword>
<evidence type="ECO:0000313" key="4">
    <source>
        <dbReference type="Proteomes" id="UP000002320"/>
    </source>
</evidence>
<reference evidence="3" key="2">
    <citation type="submission" date="2021-02" db="UniProtKB">
        <authorList>
            <consortium name="EnsemblMetazoa"/>
        </authorList>
    </citation>
    <scope>IDENTIFICATION</scope>
    <source>
        <strain evidence="3">JHB</strain>
    </source>
</reference>
<dbReference type="InParanoid" id="B0XLU9"/>
<dbReference type="STRING" id="7176.B0XLU9"/>
<proteinExistence type="predicted"/>
<dbReference type="AlphaFoldDB" id="B0XLU9"/>
<sequence>MSRIQKRAMNKPIKKRSKNSKPVVDEIEVAGKNLRDEALKYMKVRNFYKALGLYDQYVVSEEKLECEILHVGSKQQFWLHAFGVSFPFAQPFGGKNKTANHANTNVKKDLFNEPVDMKKRRYFDEVYTDKDRAAAVSIGEWMINIPNYTQFKRNYDIKQNLLNKRRQERHEALQLPGTDTEADPGAILTLGMREIKNGNLDNAALEMNTNDQSALVARSKCYLQLGEPAKALQV</sequence>
<evidence type="ECO:0000256" key="1">
    <source>
        <dbReference type="SAM" id="MobiDB-lite"/>
    </source>
</evidence>
<feature type="compositionally biased region" description="Basic residues" evidence="1">
    <location>
        <begin position="1"/>
        <end position="19"/>
    </location>
</feature>
<dbReference type="InterPro" id="IPR011990">
    <property type="entry name" value="TPR-like_helical_dom_sf"/>
</dbReference>
<evidence type="ECO:0000313" key="3">
    <source>
        <dbReference type="EnsemblMetazoa" id="CPIJ020133-PA"/>
    </source>
</evidence>
<dbReference type="VEuPathDB" id="VectorBase:CQUJHB010647"/>
<dbReference type="VEuPathDB" id="VectorBase:CPIJ020133"/>
<protein>
    <submittedName>
        <fullName evidence="2 3">Uncharacterized protein</fullName>
    </submittedName>
</protein>
<dbReference type="EnsemblMetazoa" id="CPIJ020133-RA">
    <property type="protein sequence ID" value="CPIJ020133-PA"/>
    <property type="gene ID" value="CPIJ020133"/>
</dbReference>
<dbReference type="EMBL" id="DS234804">
    <property type="protein sequence ID" value="EDS35117.1"/>
    <property type="molecule type" value="Genomic_DNA"/>
</dbReference>